<reference evidence="4" key="1">
    <citation type="submission" date="2014-08" db="EMBL/GenBank/DDBJ databases">
        <authorList>
            <person name="Senf B."/>
            <person name="Petzold A."/>
            <person name="Downie B.R."/>
            <person name="Koch P."/>
            <person name="Platzer M."/>
        </authorList>
    </citation>
    <scope>NUCLEOTIDE SEQUENCE [LARGE SCALE GENOMIC DNA]</scope>
    <source>
        <strain evidence="4">GRZ</strain>
    </source>
</reference>
<dbReference type="GO" id="GO:0070593">
    <property type="term" value="P:dendrite self-avoidance"/>
    <property type="evidence" value="ECO:0007669"/>
    <property type="project" value="TreeGrafter"/>
</dbReference>
<dbReference type="FunFam" id="2.60.40.10:FF:000032">
    <property type="entry name" value="palladin isoform X1"/>
    <property type="match status" value="2"/>
</dbReference>
<dbReference type="GO" id="GO:0007156">
    <property type="term" value="P:homophilic cell adhesion via plasma membrane adhesion molecules"/>
    <property type="evidence" value="ECO:0007669"/>
    <property type="project" value="TreeGrafter"/>
</dbReference>
<gene>
    <name evidence="4" type="primary">mxra5a</name>
</gene>
<feature type="domain" description="Ig-like" evidence="3">
    <location>
        <begin position="296"/>
        <end position="370"/>
    </location>
</feature>
<proteinExistence type="predicted"/>
<evidence type="ECO:0000313" key="5">
    <source>
        <dbReference type="Proteomes" id="UP000694548"/>
    </source>
</evidence>
<keyword evidence="1" id="KW-1015">Disulfide bond</keyword>
<dbReference type="PROSITE" id="PS50835">
    <property type="entry name" value="IG_LIKE"/>
    <property type="match status" value="5"/>
</dbReference>
<organism evidence="4 5">
    <name type="scientific">Nothobranchius furzeri</name>
    <name type="common">Turquoise killifish</name>
    <dbReference type="NCBI Taxonomy" id="105023"/>
    <lineage>
        <taxon>Eukaryota</taxon>
        <taxon>Metazoa</taxon>
        <taxon>Chordata</taxon>
        <taxon>Craniata</taxon>
        <taxon>Vertebrata</taxon>
        <taxon>Euteleostomi</taxon>
        <taxon>Actinopterygii</taxon>
        <taxon>Neopterygii</taxon>
        <taxon>Teleostei</taxon>
        <taxon>Neoteleostei</taxon>
        <taxon>Acanthomorphata</taxon>
        <taxon>Ovalentaria</taxon>
        <taxon>Atherinomorphae</taxon>
        <taxon>Cyprinodontiformes</taxon>
        <taxon>Nothobranchiidae</taxon>
        <taxon>Nothobranchius</taxon>
    </lineage>
</organism>
<feature type="domain" description="Ig-like" evidence="3">
    <location>
        <begin position="375"/>
        <end position="465"/>
    </location>
</feature>
<evidence type="ECO:0000256" key="2">
    <source>
        <dbReference type="ARBA" id="ARBA00023319"/>
    </source>
</evidence>
<dbReference type="GO" id="GO:0030424">
    <property type="term" value="C:axon"/>
    <property type="evidence" value="ECO:0007669"/>
    <property type="project" value="TreeGrafter"/>
</dbReference>
<dbReference type="GO" id="GO:0005886">
    <property type="term" value="C:plasma membrane"/>
    <property type="evidence" value="ECO:0007669"/>
    <property type="project" value="TreeGrafter"/>
</dbReference>
<dbReference type="Gene3D" id="2.60.40.10">
    <property type="entry name" value="Immunoglobulins"/>
    <property type="match status" value="5"/>
</dbReference>
<dbReference type="GeneTree" id="ENSGT00940000159942"/>
<dbReference type="GO" id="GO:0007411">
    <property type="term" value="P:axon guidance"/>
    <property type="evidence" value="ECO:0007669"/>
    <property type="project" value="TreeGrafter"/>
</dbReference>
<dbReference type="AlphaFoldDB" id="A0A8C6NR66"/>
<reference evidence="4" key="3">
    <citation type="submission" date="2025-09" db="UniProtKB">
        <authorList>
            <consortium name="Ensembl"/>
        </authorList>
    </citation>
    <scope>IDENTIFICATION</scope>
</reference>
<dbReference type="CDD" id="cd00096">
    <property type="entry name" value="Ig"/>
    <property type="match status" value="1"/>
</dbReference>
<dbReference type="Pfam" id="PF07679">
    <property type="entry name" value="I-set"/>
    <property type="match status" value="4"/>
</dbReference>
<dbReference type="InterPro" id="IPR013098">
    <property type="entry name" value="Ig_I-set"/>
</dbReference>
<evidence type="ECO:0000259" key="3">
    <source>
        <dbReference type="PROSITE" id="PS50835"/>
    </source>
</evidence>
<dbReference type="PANTHER" id="PTHR10075:SF100">
    <property type="entry name" value="FASCICLIN-2"/>
    <property type="match status" value="1"/>
</dbReference>
<dbReference type="SMART" id="SM00408">
    <property type="entry name" value="IGc2"/>
    <property type="match status" value="5"/>
</dbReference>
<dbReference type="GO" id="GO:0098632">
    <property type="term" value="F:cell-cell adhesion mediator activity"/>
    <property type="evidence" value="ECO:0007669"/>
    <property type="project" value="TreeGrafter"/>
</dbReference>
<keyword evidence="2" id="KW-0393">Immunoglobulin domain</keyword>
<dbReference type="InterPro" id="IPR003599">
    <property type="entry name" value="Ig_sub"/>
</dbReference>
<dbReference type="InterPro" id="IPR036179">
    <property type="entry name" value="Ig-like_dom_sf"/>
</dbReference>
<dbReference type="PRINTS" id="PR01832">
    <property type="entry name" value="VEGFRECEPTOR"/>
</dbReference>
<feature type="domain" description="Ig-like" evidence="3">
    <location>
        <begin position="16"/>
        <end position="110"/>
    </location>
</feature>
<keyword evidence="5" id="KW-1185">Reference proteome</keyword>
<dbReference type="FunFam" id="2.60.40.10:FF:000063">
    <property type="entry name" value="neural cell adhesion molecule L1"/>
    <property type="match status" value="1"/>
</dbReference>
<dbReference type="PANTHER" id="PTHR10075">
    <property type="entry name" value="BASIGIN RELATED"/>
    <property type="match status" value="1"/>
</dbReference>
<dbReference type="Ensembl" id="ENSNFUT00015020377.1">
    <property type="protein sequence ID" value="ENSNFUP00015019463.1"/>
    <property type="gene ID" value="ENSNFUG00015009305.1"/>
</dbReference>
<dbReference type="Pfam" id="PF13927">
    <property type="entry name" value="Ig_3"/>
    <property type="match status" value="1"/>
</dbReference>
<dbReference type="Proteomes" id="UP000694548">
    <property type="component" value="Chromosome sgr10"/>
</dbReference>
<evidence type="ECO:0000313" key="4">
    <source>
        <dbReference type="Ensembl" id="ENSNFUP00015019463.1"/>
    </source>
</evidence>
<dbReference type="InterPro" id="IPR003598">
    <property type="entry name" value="Ig_sub2"/>
</dbReference>
<protein>
    <recommendedName>
        <fullName evidence="3">Ig-like domain-containing protein</fullName>
    </recommendedName>
</protein>
<dbReference type="SUPFAM" id="SSF48726">
    <property type="entry name" value="Immunoglobulin"/>
    <property type="match status" value="5"/>
</dbReference>
<sequence length="475" mass="52651">MGDDNVQLRVNVLTRPAKIERKDESFSQEVVHGKDLRVDCVASGLPNPEISWALPDGTMVNPVKRSRRYVVFDNGTLYFNDVGVPEEGDYTCFAENQLGKDEMKVRVRVKMDMSPPLIQVTLQCNAKGDPIPTITWMSPTNRLILPSLDKYQILKDGTLVVQKVQRYDGGNYTCIARNSVGQDHKVARLEILITPPVFSDQRGAARSVTAVQGQRMLLDCTAKGTPTPHITWILPGNVNLPAPYYSTRRTVHQNGTLEIQFPQKTDSGQLTCVAHNDGGEVRMSVNLEVKEAVGRPQTRPSVTDNVSLRLGSTVTLNCSFEGLKLPRPTWILPDGTPLHTGAQYYKFFHRSDGSLIISHPTVAEAGMYRCLGHSPTGIKNRYTFPINIMNGETLFLHCQTTGEPLSLTWTLPSGVVLNRQQRAGRYEILHNGTLAIRQVSVYDRGPYVCRAANEYGSSLLSAAVTVIVKLIHSLI</sequence>
<feature type="domain" description="Ig-like" evidence="3">
    <location>
        <begin position="120"/>
        <end position="190"/>
    </location>
</feature>
<dbReference type="InterPro" id="IPR007110">
    <property type="entry name" value="Ig-like_dom"/>
</dbReference>
<reference evidence="4" key="2">
    <citation type="submission" date="2025-08" db="UniProtKB">
        <authorList>
            <consortium name="Ensembl"/>
        </authorList>
    </citation>
    <scope>IDENTIFICATION</scope>
</reference>
<evidence type="ECO:0000256" key="1">
    <source>
        <dbReference type="ARBA" id="ARBA00023157"/>
    </source>
</evidence>
<name>A0A8C6NR66_NOTFU</name>
<dbReference type="InterPro" id="IPR013783">
    <property type="entry name" value="Ig-like_fold"/>
</dbReference>
<dbReference type="SMART" id="SM00409">
    <property type="entry name" value="IG"/>
    <property type="match status" value="5"/>
</dbReference>
<feature type="domain" description="Ig-like" evidence="3">
    <location>
        <begin position="195"/>
        <end position="288"/>
    </location>
</feature>
<accession>A0A8C6NR66</accession>